<keyword evidence="2" id="KW-1185">Reference proteome</keyword>
<name>A0ACC0AHP2_CATRO</name>
<organism evidence="1 2">
    <name type="scientific">Catharanthus roseus</name>
    <name type="common">Madagascar periwinkle</name>
    <name type="synonym">Vinca rosea</name>
    <dbReference type="NCBI Taxonomy" id="4058"/>
    <lineage>
        <taxon>Eukaryota</taxon>
        <taxon>Viridiplantae</taxon>
        <taxon>Streptophyta</taxon>
        <taxon>Embryophyta</taxon>
        <taxon>Tracheophyta</taxon>
        <taxon>Spermatophyta</taxon>
        <taxon>Magnoliopsida</taxon>
        <taxon>eudicotyledons</taxon>
        <taxon>Gunneridae</taxon>
        <taxon>Pentapetalae</taxon>
        <taxon>asterids</taxon>
        <taxon>lamiids</taxon>
        <taxon>Gentianales</taxon>
        <taxon>Apocynaceae</taxon>
        <taxon>Rauvolfioideae</taxon>
        <taxon>Vinceae</taxon>
        <taxon>Catharanthinae</taxon>
        <taxon>Catharanthus</taxon>
    </lineage>
</organism>
<protein>
    <submittedName>
        <fullName evidence="1">Uncharacterized protein</fullName>
    </submittedName>
</protein>
<reference evidence="2" key="1">
    <citation type="journal article" date="2023" name="Nat. Plants">
        <title>Single-cell RNA sequencing provides a high-resolution roadmap for understanding the multicellular compartmentation of specialized metabolism.</title>
        <authorList>
            <person name="Sun S."/>
            <person name="Shen X."/>
            <person name="Li Y."/>
            <person name="Li Y."/>
            <person name="Wang S."/>
            <person name="Li R."/>
            <person name="Zhang H."/>
            <person name="Shen G."/>
            <person name="Guo B."/>
            <person name="Wei J."/>
            <person name="Xu J."/>
            <person name="St-Pierre B."/>
            <person name="Chen S."/>
            <person name="Sun C."/>
        </authorList>
    </citation>
    <scope>NUCLEOTIDE SEQUENCE [LARGE SCALE GENOMIC DNA]</scope>
</reference>
<evidence type="ECO:0000313" key="1">
    <source>
        <dbReference type="EMBL" id="KAI5660251.1"/>
    </source>
</evidence>
<evidence type="ECO:0000313" key="2">
    <source>
        <dbReference type="Proteomes" id="UP001060085"/>
    </source>
</evidence>
<proteinExistence type="predicted"/>
<dbReference type="Proteomes" id="UP001060085">
    <property type="component" value="Linkage Group LG06"/>
</dbReference>
<accession>A0ACC0AHP2</accession>
<sequence length="369" mass="42351">MWQFWRRHKRKVYITLGVVGSGYFLYKLYEAHRRKLSDLERELASERENDELIKAQMQEHFENIQKIADSTTLPHVMQYLSSRIAEELDLTPLTEKLMKGKGQPNMLTAAEKLELWDRLKILSFTRMVLSLWALTILSLYIRVQVNILGRHLYIDTARGLGSSHLLEEADLIDRNDEQQFLATADFLSNYALPTLISSLEAATSEVLKGKQLKDFFNTAVLHETITQILDTFMITGRPHQWLSYVMPEDLRVYKFVSTSGSTSQDSSIPTKFEQLMMETRAVLSSTEFVNILDVSLKVLVDALVKDIEVQQETPSLISGMPLAKLVPRIAHIGQLLLEEANRESYIQIIHNIPEVELFFTLLYSSMPSP</sequence>
<gene>
    <name evidence="1" type="ORF">M9H77_29044</name>
</gene>
<dbReference type="EMBL" id="CM044706">
    <property type="protein sequence ID" value="KAI5660251.1"/>
    <property type="molecule type" value="Genomic_DNA"/>
</dbReference>
<comment type="caution">
    <text evidence="1">The sequence shown here is derived from an EMBL/GenBank/DDBJ whole genome shotgun (WGS) entry which is preliminary data.</text>
</comment>